<reference evidence="1 2" key="1">
    <citation type="submission" date="2015-04" db="EMBL/GenBank/DDBJ databases">
        <authorList>
            <person name="Syromyatnikov M.Y."/>
            <person name="Popov V.N."/>
        </authorList>
    </citation>
    <scope>NUCLEOTIDE SEQUENCE [LARGE SCALE GENOMIC DNA]</scope>
</reference>
<evidence type="ECO:0000313" key="1">
    <source>
        <dbReference type="EMBL" id="CRK96475.1"/>
    </source>
</evidence>
<evidence type="ECO:0000313" key="2">
    <source>
        <dbReference type="Proteomes" id="UP000183832"/>
    </source>
</evidence>
<gene>
    <name evidence="1" type="ORF">CLUMA_CG010132</name>
</gene>
<dbReference type="EMBL" id="CVRI01000044">
    <property type="protein sequence ID" value="CRK96475.1"/>
    <property type="molecule type" value="Genomic_DNA"/>
</dbReference>
<dbReference type="Proteomes" id="UP000183832">
    <property type="component" value="Unassembled WGS sequence"/>
</dbReference>
<organism evidence="1 2">
    <name type="scientific">Clunio marinus</name>
    <dbReference type="NCBI Taxonomy" id="568069"/>
    <lineage>
        <taxon>Eukaryota</taxon>
        <taxon>Metazoa</taxon>
        <taxon>Ecdysozoa</taxon>
        <taxon>Arthropoda</taxon>
        <taxon>Hexapoda</taxon>
        <taxon>Insecta</taxon>
        <taxon>Pterygota</taxon>
        <taxon>Neoptera</taxon>
        <taxon>Endopterygota</taxon>
        <taxon>Diptera</taxon>
        <taxon>Nematocera</taxon>
        <taxon>Chironomoidea</taxon>
        <taxon>Chironomidae</taxon>
        <taxon>Clunio</taxon>
    </lineage>
</organism>
<name>A0A1J1I8D0_9DIPT</name>
<keyword evidence="2" id="KW-1185">Reference proteome</keyword>
<protein>
    <submittedName>
        <fullName evidence="1">CLUMA_CG010132, isoform A</fullName>
    </submittedName>
</protein>
<dbReference type="AlphaFoldDB" id="A0A1J1I8D0"/>
<sequence>MLSKGPQRSERLSPFHVTFSHISLSYLQFSTLAPKKKSGSCNRELQEVSLFGKFSSCLDFQLCHPKENRKKNFLE</sequence>
<proteinExistence type="predicted"/>
<accession>A0A1J1I8D0</accession>